<sequence>MDGDIVKENSEENDLQLSWLQNELQKRNFRINEIYYAVLAVNGNINIDTYKDHILSPIDQE</sequence>
<evidence type="ECO:0000313" key="1">
    <source>
        <dbReference type="EMBL" id="MFC0558864.1"/>
    </source>
</evidence>
<proteinExistence type="predicted"/>
<evidence type="ECO:0000313" key="2">
    <source>
        <dbReference type="Proteomes" id="UP001589833"/>
    </source>
</evidence>
<dbReference type="RefSeq" id="WP_273839498.1">
    <property type="nucleotide sequence ID" value="NZ_JAQQWT010000001.1"/>
</dbReference>
<reference evidence="1 2" key="1">
    <citation type="submission" date="2024-09" db="EMBL/GenBank/DDBJ databases">
        <authorList>
            <person name="Sun Q."/>
            <person name="Mori K."/>
        </authorList>
    </citation>
    <scope>NUCLEOTIDE SEQUENCE [LARGE SCALE GENOMIC DNA]</scope>
    <source>
        <strain evidence="1 2">NCAIM B.02301</strain>
    </source>
</reference>
<dbReference type="InterPro" id="IPR023090">
    <property type="entry name" value="UPF0702_alpha/beta_dom_sf"/>
</dbReference>
<comment type="caution">
    <text evidence="1">The sequence shown here is derived from an EMBL/GenBank/DDBJ whole genome shotgun (WGS) entry which is preliminary data.</text>
</comment>
<name>A0ABV6NDZ0_9BACI</name>
<keyword evidence="2" id="KW-1185">Reference proteome</keyword>
<protein>
    <submittedName>
        <fullName evidence="1">Uncharacterized protein</fullName>
    </submittedName>
</protein>
<gene>
    <name evidence="1" type="ORF">ACFFH4_07345</name>
</gene>
<organism evidence="1 2">
    <name type="scientific">Halalkalibacter alkalisediminis</name>
    <dbReference type="NCBI Taxonomy" id="935616"/>
    <lineage>
        <taxon>Bacteria</taxon>
        <taxon>Bacillati</taxon>
        <taxon>Bacillota</taxon>
        <taxon>Bacilli</taxon>
        <taxon>Bacillales</taxon>
        <taxon>Bacillaceae</taxon>
        <taxon>Halalkalibacter</taxon>
    </lineage>
</organism>
<dbReference type="EMBL" id="JBHLTR010000006">
    <property type="protein sequence ID" value="MFC0558864.1"/>
    <property type="molecule type" value="Genomic_DNA"/>
</dbReference>
<dbReference type="Gene3D" id="3.30.240.20">
    <property type="entry name" value="bsu07140 like domains"/>
    <property type="match status" value="1"/>
</dbReference>
<dbReference type="Proteomes" id="UP001589833">
    <property type="component" value="Unassembled WGS sequence"/>
</dbReference>
<accession>A0ABV6NDZ0</accession>